<sequence>MTYHKLCCALLAVLMGGAVAQEDAPAAQDAGEGGRERALAPETLEAALAGEFALQGGDAAEAARRYLAAAEAMPDAGLAERATRIALLAQDQATARAALRLWRRQAPEAQGVMAASAALALATGDVEAARTDLLALIAEPDGWRRALSTLAGHRDREQVGDLLADIVEREVLPDDFQAWLAFGGLAQQLGRADLAARVVEGAVARFPDEPRAWLLQAGRHRMQGDAEAARAAIERALAAAPDDAALRLSAAGEYDALGDPQAAADTLARGEQDNASYAARASLLARVRDEPGMVALYQEVRAADPGSVDPERRLLLGQLAEYLDLPNEAMNWYRSVASGPERAQARLRMAVILDGQEQLEAARDALSEIQDDEEEDGELRRAAYLLEAELLTRRGMGTEAIALYGQALAVFEDDPELLYARALAYERADRIDLAEADLRRILIDQPDNPDVLNALGYTLADRTDRHEEALGYIERAFELRPDQPAIIDSMGWVLYRLGRHIEALAHLRRAFDLQPDAEIAAHLGEVLWVLGQEDAAREVWEQGRMLDPDNRALRRTLETYLP</sequence>
<keyword evidence="4" id="KW-0732">Signal</keyword>
<dbReference type="RefSeq" id="WP_377003943.1">
    <property type="nucleotide sequence ID" value="NZ_JBHSGG010000017.1"/>
</dbReference>
<accession>A0ABV9NMZ1</accession>
<dbReference type="PROSITE" id="PS50005">
    <property type="entry name" value="TPR"/>
    <property type="match status" value="1"/>
</dbReference>
<dbReference type="Pfam" id="PF14559">
    <property type="entry name" value="TPR_19"/>
    <property type="match status" value="1"/>
</dbReference>
<evidence type="ECO:0000256" key="1">
    <source>
        <dbReference type="ARBA" id="ARBA00022737"/>
    </source>
</evidence>
<proteinExistence type="predicted"/>
<evidence type="ECO:0000256" key="3">
    <source>
        <dbReference type="PROSITE-ProRule" id="PRU00339"/>
    </source>
</evidence>
<dbReference type="InterPro" id="IPR011990">
    <property type="entry name" value="TPR-like_helical_dom_sf"/>
</dbReference>
<organism evidence="5 6">
    <name type="scientific">Coralloluteibacterium thermophilum</name>
    <dbReference type="NCBI Taxonomy" id="2707049"/>
    <lineage>
        <taxon>Bacteria</taxon>
        <taxon>Pseudomonadati</taxon>
        <taxon>Pseudomonadota</taxon>
        <taxon>Gammaproteobacteria</taxon>
        <taxon>Lysobacterales</taxon>
        <taxon>Lysobacteraceae</taxon>
        <taxon>Coralloluteibacterium</taxon>
    </lineage>
</organism>
<evidence type="ECO:0000256" key="2">
    <source>
        <dbReference type="ARBA" id="ARBA00022803"/>
    </source>
</evidence>
<gene>
    <name evidence="5" type="ORF">ACFO3Q_07110</name>
</gene>
<dbReference type="SMART" id="SM00028">
    <property type="entry name" value="TPR"/>
    <property type="match status" value="7"/>
</dbReference>
<dbReference type="Gene3D" id="1.25.40.10">
    <property type="entry name" value="Tetratricopeptide repeat domain"/>
    <property type="match status" value="2"/>
</dbReference>
<feature type="chain" id="PRO_5047303758" evidence="4">
    <location>
        <begin position="21"/>
        <end position="562"/>
    </location>
</feature>
<dbReference type="PANTHER" id="PTHR45586">
    <property type="entry name" value="TPR REPEAT-CONTAINING PROTEIN PA4667"/>
    <property type="match status" value="1"/>
</dbReference>
<feature type="signal peptide" evidence="4">
    <location>
        <begin position="1"/>
        <end position="20"/>
    </location>
</feature>
<dbReference type="InterPro" id="IPR051012">
    <property type="entry name" value="CellSynth/LPSAsmb/PSIAsmb"/>
</dbReference>
<evidence type="ECO:0000313" key="5">
    <source>
        <dbReference type="EMBL" id="MFC4727938.1"/>
    </source>
</evidence>
<evidence type="ECO:0000256" key="4">
    <source>
        <dbReference type="SAM" id="SignalP"/>
    </source>
</evidence>
<feature type="repeat" description="TPR" evidence="3">
    <location>
        <begin position="484"/>
        <end position="517"/>
    </location>
</feature>
<dbReference type="Pfam" id="PF13432">
    <property type="entry name" value="TPR_16"/>
    <property type="match status" value="2"/>
</dbReference>
<dbReference type="PANTHER" id="PTHR45586:SF1">
    <property type="entry name" value="LIPOPOLYSACCHARIDE ASSEMBLY PROTEIN B"/>
    <property type="match status" value="1"/>
</dbReference>
<keyword evidence="2 3" id="KW-0802">TPR repeat</keyword>
<dbReference type="InterPro" id="IPR019734">
    <property type="entry name" value="TPR_rpt"/>
</dbReference>
<dbReference type="EMBL" id="JBHSGG010000017">
    <property type="protein sequence ID" value="MFC4727938.1"/>
    <property type="molecule type" value="Genomic_DNA"/>
</dbReference>
<keyword evidence="1" id="KW-0677">Repeat</keyword>
<keyword evidence="6" id="KW-1185">Reference proteome</keyword>
<dbReference type="Proteomes" id="UP001595892">
    <property type="component" value="Unassembled WGS sequence"/>
</dbReference>
<protein>
    <submittedName>
        <fullName evidence="5">Tetratricopeptide repeat protein</fullName>
    </submittedName>
</protein>
<name>A0ABV9NMZ1_9GAMM</name>
<comment type="caution">
    <text evidence="5">The sequence shown here is derived from an EMBL/GenBank/DDBJ whole genome shotgun (WGS) entry which is preliminary data.</text>
</comment>
<dbReference type="SUPFAM" id="SSF48452">
    <property type="entry name" value="TPR-like"/>
    <property type="match status" value="2"/>
</dbReference>
<evidence type="ECO:0000313" key="6">
    <source>
        <dbReference type="Proteomes" id="UP001595892"/>
    </source>
</evidence>
<reference evidence="6" key="1">
    <citation type="journal article" date="2019" name="Int. J. Syst. Evol. Microbiol.">
        <title>The Global Catalogue of Microorganisms (GCM) 10K type strain sequencing project: providing services to taxonomists for standard genome sequencing and annotation.</title>
        <authorList>
            <consortium name="The Broad Institute Genomics Platform"/>
            <consortium name="The Broad Institute Genome Sequencing Center for Infectious Disease"/>
            <person name="Wu L."/>
            <person name="Ma J."/>
        </authorList>
    </citation>
    <scope>NUCLEOTIDE SEQUENCE [LARGE SCALE GENOMIC DNA]</scope>
    <source>
        <strain evidence="6">CGMCC 1.13574</strain>
    </source>
</reference>